<evidence type="ECO:0000259" key="17">
    <source>
        <dbReference type="PROSITE" id="PS50089"/>
    </source>
</evidence>
<dbReference type="Proteomes" id="UP001417504">
    <property type="component" value="Unassembled WGS sequence"/>
</dbReference>
<gene>
    <name evidence="18" type="ORF">Sjap_020183</name>
</gene>
<comment type="similarity">
    <text evidence="4 14">Belongs to the BRE1 family.</text>
</comment>
<evidence type="ECO:0000256" key="6">
    <source>
        <dbReference type="ARBA" id="ARBA00022723"/>
    </source>
</evidence>
<evidence type="ECO:0000256" key="3">
    <source>
        <dbReference type="ARBA" id="ARBA00004906"/>
    </source>
</evidence>
<dbReference type="PROSITE" id="PS00518">
    <property type="entry name" value="ZF_RING_1"/>
    <property type="match status" value="1"/>
</dbReference>
<dbReference type="InterPro" id="IPR013083">
    <property type="entry name" value="Znf_RING/FYVE/PHD"/>
</dbReference>
<keyword evidence="10 14" id="KW-0156">Chromatin regulator</keyword>
<evidence type="ECO:0000256" key="12">
    <source>
        <dbReference type="ARBA" id="ARBA00023242"/>
    </source>
</evidence>
<dbReference type="AlphaFoldDB" id="A0AAP0I0H0"/>
<comment type="subcellular location">
    <subcellularLocation>
        <location evidence="2 14">Nucleus</location>
    </subcellularLocation>
</comment>
<feature type="coiled-coil region" evidence="15">
    <location>
        <begin position="768"/>
        <end position="802"/>
    </location>
</feature>
<dbReference type="GO" id="GO:0006325">
    <property type="term" value="P:chromatin organization"/>
    <property type="evidence" value="ECO:0007669"/>
    <property type="project" value="UniProtKB-KW"/>
</dbReference>
<keyword evidence="8 14" id="KW-0833">Ubl conjugation pathway</keyword>
<evidence type="ECO:0000256" key="7">
    <source>
        <dbReference type="ARBA" id="ARBA00022771"/>
    </source>
</evidence>
<evidence type="ECO:0000256" key="2">
    <source>
        <dbReference type="ARBA" id="ARBA00004123"/>
    </source>
</evidence>
<evidence type="ECO:0000256" key="16">
    <source>
        <dbReference type="SAM" id="MobiDB-lite"/>
    </source>
</evidence>
<name>A0AAP0I0H0_9MAGN</name>
<evidence type="ECO:0000256" key="1">
    <source>
        <dbReference type="ARBA" id="ARBA00000900"/>
    </source>
</evidence>
<dbReference type="EMBL" id="JBBNAE010000008">
    <property type="protein sequence ID" value="KAK9102929.1"/>
    <property type="molecule type" value="Genomic_DNA"/>
</dbReference>
<dbReference type="PROSITE" id="PS50089">
    <property type="entry name" value="ZF_RING_2"/>
    <property type="match status" value="1"/>
</dbReference>
<evidence type="ECO:0000256" key="10">
    <source>
        <dbReference type="ARBA" id="ARBA00022853"/>
    </source>
</evidence>
<feature type="coiled-coil region" evidence="15">
    <location>
        <begin position="415"/>
        <end position="442"/>
    </location>
</feature>
<evidence type="ECO:0000256" key="9">
    <source>
        <dbReference type="ARBA" id="ARBA00022833"/>
    </source>
</evidence>
<comment type="pathway">
    <text evidence="3 14">Protein modification; protein ubiquitination.</text>
</comment>
<comment type="catalytic activity">
    <reaction evidence="1 14">
        <text>S-ubiquitinyl-[E2 ubiquitin-conjugating enzyme]-L-cysteine + [acceptor protein]-L-lysine = [E2 ubiquitin-conjugating enzyme]-L-cysteine + N(6)-ubiquitinyl-[acceptor protein]-L-lysine.</text>
        <dbReference type="EC" id="2.3.2.27"/>
    </reaction>
</comment>
<keyword evidence="6 14" id="KW-0479">Metal-binding</keyword>
<feature type="domain" description="RING-type" evidence="17">
    <location>
        <begin position="825"/>
        <end position="864"/>
    </location>
</feature>
<dbReference type="GO" id="GO:0008270">
    <property type="term" value="F:zinc ion binding"/>
    <property type="evidence" value="ECO:0007669"/>
    <property type="project" value="UniProtKB-KW"/>
</dbReference>
<feature type="coiled-coil region" evidence="15">
    <location>
        <begin position="677"/>
        <end position="704"/>
    </location>
</feature>
<evidence type="ECO:0000256" key="13">
    <source>
        <dbReference type="PROSITE-ProRule" id="PRU00175"/>
    </source>
</evidence>
<dbReference type="PANTHER" id="PTHR23163">
    <property type="entry name" value="RING FINGER PROTEIN-RELATED"/>
    <property type="match status" value="1"/>
</dbReference>
<dbReference type="EC" id="2.3.2.27" evidence="14"/>
<reference evidence="18 19" key="1">
    <citation type="submission" date="2024-01" db="EMBL/GenBank/DDBJ databases">
        <title>Genome assemblies of Stephania.</title>
        <authorList>
            <person name="Yang L."/>
        </authorList>
    </citation>
    <scope>NUCLEOTIDE SEQUENCE [LARGE SCALE GENOMIC DNA]</scope>
    <source>
        <strain evidence="18">QJT</strain>
        <tissue evidence="18">Leaf</tissue>
    </source>
</reference>
<keyword evidence="19" id="KW-1185">Reference proteome</keyword>
<comment type="caution">
    <text evidence="18">The sequence shown here is derived from an EMBL/GenBank/DDBJ whole genome shotgun (WGS) entry which is preliminary data.</text>
</comment>
<evidence type="ECO:0000256" key="11">
    <source>
        <dbReference type="ARBA" id="ARBA00023054"/>
    </source>
</evidence>
<accession>A0AAP0I0H0</accession>
<dbReference type="InterPro" id="IPR013956">
    <property type="entry name" value="E3_ubiquit_lig_Bre1"/>
</dbReference>
<keyword evidence="7 13" id="KW-0863">Zinc-finger</keyword>
<feature type="coiled-coil region" evidence="15">
    <location>
        <begin position="572"/>
        <end position="613"/>
    </location>
</feature>
<keyword evidence="9 14" id="KW-0862">Zinc</keyword>
<keyword evidence="11 14" id="KW-0175">Coiled coil</keyword>
<protein>
    <recommendedName>
        <fullName evidence="14">E3 ubiquitin protein ligase</fullName>
        <ecNumber evidence="14">2.3.2.27</ecNumber>
    </recommendedName>
</protein>
<dbReference type="Gene3D" id="3.30.40.10">
    <property type="entry name" value="Zinc/RING finger domain, C3HC4 (zinc finger)"/>
    <property type="match status" value="1"/>
</dbReference>
<dbReference type="Pfam" id="PF00097">
    <property type="entry name" value="zf-C3HC4"/>
    <property type="match status" value="1"/>
</dbReference>
<dbReference type="SUPFAM" id="SSF57850">
    <property type="entry name" value="RING/U-box"/>
    <property type="match status" value="1"/>
</dbReference>
<feature type="coiled-coil region" evidence="15">
    <location>
        <begin position="487"/>
        <end position="538"/>
    </location>
</feature>
<dbReference type="GO" id="GO:0016567">
    <property type="term" value="P:protein ubiquitination"/>
    <property type="evidence" value="ECO:0007669"/>
    <property type="project" value="UniProtKB-UniRule"/>
</dbReference>
<proteinExistence type="inferred from homology"/>
<evidence type="ECO:0000256" key="14">
    <source>
        <dbReference type="RuleBase" id="RU365038"/>
    </source>
</evidence>
<dbReference type="SMART" id="SM00184">
    <property type="entry name" value="RING"/>
    <property type="match status" value="1"/>
</dbReference>
<dbReference type="PANTHER" id="PTHR23163:SF0">
    <property type="entry name" value="E3 UBIQUITIN-PROTEIN LIGASE BRE1"/>
    <property type="match status" value="1"/>
</dbReference>
<organism evidence="18 19">
    <name type="scientific">Stephania japonica</name>
    <dbReference type="NCBI Taxonomy" id="461633"/>
    <lineage>
        <taxon>Eukaryota</taxon>
        <taxon>Viridiplantae</taxon>
        <taxon>Streptophyta</taxon>
        <taxon>Embryophyta</taxon>
        <taxon>Tracheophyta</taxon>
        <taxon>Spermatophyta</taxon>
        <taxon>Magnoliopsida</taxon>
        <taxon>Ranunculales</taxon>
        <taxon>Menispermaceae</taxon>
        <taxon>Menispermoideae</taxon>
        <taxon>Cissampelideae</taxon>
        <taxon>Stephania</taxon>
    </lineage>
</organism>
<dbReference type="GO" id="GO:0061630">
    <property type="term" value="F:ubiquitin protein ligase activity"/>
    <property type="evidence" value="ECO:0007669"/>
    <property type="project" value="UniProtKB-EC"/>
</dbReference>
<dbReference type="GO" id="GO:0033503">
    <property type="term" value="C:HULC complex"/>
    <property type="evidence" value="ECO:0007669"/>
    <property type="project" value="TreeGrafter"/>
</dbReference>
<keyword evidence="12 14" id="KW-0539">Nucleus</keyword>
<dbReference type="InterPro" id="IPR018957">
    <property type="entry name" value="Znf_C3HC4_RING-type"/>
</dbReference>
<sequence>MGSTEPDRKRRHFSSISPTAAAAAATKRHPLLPTSEEKKLDTAVLQYKNQKLLQQLEVQKVEYIALENKLCQLKETQHASNDTTSVVHQSWIKFVDELESCSIHLQKDIGQDAKHSSKLEDASSSPENTFLCRLLETGATESCSVNNSLNEVDESYQISSGKIRNILWNMLASIDDLWSLEDGAVNLWKAHPEIDLGRQKLSNDLRAEVKNLRVAFRDLHVKHKLAAYELQSCRDTNAKNKAELKRLAGELEGTIAELMENNCKLAALKVQRDSAKSASFPVLNVLNNRASGEKARDKHKDLQDMESELKDLMELASSRSLQLKNLHGERIELLKNLSNLQSTLKDLKCICSSKSYLLVSDQLEKSKAEVVRYQALFEKLQVEKDCLFWKEAEVNVKVDVADVSRRASAVSHSRIVDLEKEIQKQIDERNLLESKLEEASREPGRKEIIAEFKDLFSSFPENMGMMQSQLIKCKEEASDIYSLRAEVQSLSNILNRKREELKTLSVRYGDQNAEIQRLQAMVNNLKESEQELKLFLDMYRRESTDSRDVIEARDLEYQSWAHVQTLTSALDEHNLESRVKEANEAEAKSQQRLAAAEAEIAELRQKLETSRSGASQLSEVLKSKHEEGDAYLSEIESIGQAYDNTQRQNHHLLQQISERDDYNIKLVLEGLSVRQLQAALRLEKQSMEKELHQANASIDLYELKGSQIEDQLDMCNEQAGKLGEDRWRSSVVLDNSHKKLLDVSRESKKLRESLEASQSKVETTRVGLAELQIEVEKERFSNKRIEEELDAARRKSAQLRAQIEGSSVLEKLQQEVREYREILKCSICHERPKEVVITKCYHLFCNTCIQKILGTRHRKCAVCSTNFSSNDVKPVYI</sequence>
<dbReference type="CDD" id="cd16499">
    <property type="entry name" value="RING-HC_Bre1-like"/>
    <property type="match status" value="1"/>
</dbReference>
<evidence type="ECO:0000313" key="19">
    <source>
        <dbReference type="Proteomes" id="UP001417504"/>
    </source>
</evidence>
<evidence type="ECO:0000313" key="18">
    <source>
        <dbReference type="EMBL" id="KAK9102929.1"/>
    </source>
</evidence>
<evidence type="ECO:0000256" key="5">
    <source>
        <dbReference type="ARBA" id="ARBA00022679"/>
    </source>
</evidence>
<dbReference type="GO" id="GO:0005634">
    <property type="term" value="C:nucleus"/>
    <property type="evidence" value="ECO:0007669"/>
    <property type="project" value="UniProtKB-SubCell"/>
</dbReference>
<dbReference type="InterPro" id="IPR017907">
    <property type="entry name" value="Znf_RING_CS"/>
</dbReference>
<evidence type="ECO:0000256" key="8">
    <source>
        <dbReference type="ARBA" id="ARBA00022786"/>
    </source>
</evidence>
<dbReference type="InterPro" id="IPR001841">
    <property type="entry name" value="Znf_RING"/>
</dbReference>
<feature type="region of interest" description="Disordered" evidence="16">
    <location>
        <begin position="1"/>
        <end position="35"/>
    </location>
</feature>
<evidence type="ECO:0000256" key="4">
    <source>
        <dbReference type="ARBA" id="ARBA00005555"/>
    </source>
</evidence>
<feature type="coiled-coil region" evidence="15">
    <location>
        <begin position="295"/>
        <end position="383"/>
    </location>
</feature>
<keyword evidence="5 14" id="KW-0808">Transferase</keyword>
<evidence type="ECO:0000256" key="15">
    <source>
        <dbReference type="SAM" id="Coils"/>
    </source>
</evidence>